<gene>
    <name evidence="3" type="ORF">PIB30_032219</name>
</gene>
<sequence length="261" mass="28655">MEGANNVRYWCVFNGWVPGVYTTEEDMRFQIDGFEGPSGKSVDSIEAAEDAWIVYFGQGSRDVGRCRLQSGDAPSMFQLVERRERERMAIIALRTTFAEEKKRFSENPQGRQCVPPRAQPPLLVTVSIRGLLQDACTKLDMPAPIYRGMMCTSPDGRQRFRDIISLVLPAGRRLPEPDCASFSVATTPPSTTTTTPIVQRWKEKYVQLCQELATLEATVRLLTTSADAPRSQVLATDMPATATSTAGATPATSSNIVPSGA</sequence>
<evidence type="ECO:0000313" key="4">
    <source>
        <dbReference type="Proteomes" id="UP001341840"/>
    </source>
</evidence>
<dbReference type="InterPro" id="IPR009027">
    <property type="entry name" value="Ribosomal_bL9/RNase_H1_N"/>
</dbReference>
<dbReference type="Proteomes" id="UP001341840">
    <property type="component" value="Unassembled WGS sequence"/>
</dbReference>
<dbReference type="SUPFAM" id="SSF55658">
    <property type="entry name" value="L9 N-domain-like"/>
    <property type="match status" value="1"/>
</dbReference>
<name>A0ABU6TBU5_9FABA</name>
<feature type="domain" description="Ribonuclease H1 N-terminal" evidence="2">
    <location>
        <begin position="9"/>
        <end position="50"/>
    </location>
</feature>
<evidence type="ECO:0000313" key="3">
    <source>
        <dbReference type="EMBL" id="MED6146181.1"/>
    </source>
</evidence>
<evidence type="ECO:0000256" key="1">
    <source>
        <dbReference type="SAM" id="MobiDB-lite"/>
    </source>
</evidence>
<dbReference type="Gene3D" id="3.40.970.10">
    <property type="entry name" value="Ribonuclease H1, N-terminal domain"/>
    <property type="match status" value="1"/>
</dbReference>
<comment type="caution">
    <text evidence="3">The sequence shown here is derived from an EMBL/GenBank/DDBJ whole genome shotgun (WGS) entry which is preliminary data.</text>
</comment>
<dbReference type="InterPro" id="IPR037056">
    <property type="entry name" value="RNase_H1_N_sf"/>
</dbReference>
<dbReference type="InterPro" id="IPR011320">
    <property type="entry name" value="RNase_H1_N"/>
</dbReference>
<accession>A0ABU6TBU5</accession>
<evidence type="ECO:0000259" key="2">
    <source>
        <dbReference type="Pfam" id="PF01693"/>
    </source>
</evidence>
<organism evidence="3 4">
    <name type="scientific">Stylosanthes scabra</name>
    <dbReference type="NCBI Taxonomy" id="79078"/>
    <lineage>
        <taxon>Eukaryota</taxon>
        <taxon>Viridiplantae</taxon>
        <taxon>Streptophyta</taxon>
        <taxon>Embryophyta</taxon>
        <taxon>Tracheophyta</taxon>
        <taxon>Spermatophyta</taxon>
        <taxon>Magnoliopsida</taxon>
        <taxon>eudicotyledons</taxon>
        <taxon>Gunneridae</taxon>
        <taxon>Pentapetalae</taxon>
        <taxon>rosids</taxon>
        <taxon>fabids</taxon>
        <taxon>Fabales</taxon>
        <taxon>Fabaceae</taxon>
        <taxon>Papilionoideae</taxon>
        <taxon>50 kb inversion clade</taxon>
        <taxon>dalbergioids sensu lato</taxon>
        <taxon>Dalbergieae</taxon>
        <taxon>Pterocarpus clade</taxon>
        <taxon>Stylosanthes</taxon>
    </lineage>
</organism>
<keyword evidence="4" id="KW-1185">Reference proteome</keyword>
<proteinExistence type="predicted"/>
<feature type="compositionally biased region" description="Low complexity" evidence="1">
    <location>
        <begin position="241"/>
        <end position="254"/>
    </location>
</feature>
<dbReference type="EMBL" id="JASCZI010090762">
    <property type="protein sequence ID" value="MED6146181.1"/>
    <property type="molecule type" value="Genomic_DNA"/>
</dbReference>
<dbReference type="Pfam" id="PF01693">
    <property type="entry name" value="Cauli_VI"/>
    <property type="match status" value="1"/>
</dbReference>
<protein>
    <recommendedName>
        <fullName evidence="2">Ribonuclease H1 N-terminal domain-containing protein</fullName>
    </recommendedName>
</protein>
<reference evidence="3 4" key="1">
    <citation type="journal article" date="2023" name="Plants (Basel)">
        <title>Bridging the Gap: Combining Genomics and Transcriptomics Approaches to Understand Stylosanthes scabra, an Orphan Legume from the Brazilian Caatinga.</title>
        <authorList>
            <person name="Ferreira-Neto J.R.C."/>
            <person name="da Silva M.D."/>
            <person name="Binneck E."/>
            <person name="de Melo N.F."/>
            <person name="da Silva R.H."/>
            <person name="de Melo A.L.T.M."/>
            <person name="Pandolfi V."/>
            <person name="Bustamante F.O."/>
            <person name="Brasileiro-Vidal A.C."/>
            <person name="Benko-Iseppon A.M."/>
        </authorList>
    </citation>
    <scope>NUCLEOTIDE SEQUENCE [LARGE SCALE GENOMIC DNA]</scope>
    <source>
        <tissue evidence="3">Leaves</tissue>
    </source>
</reference>
<feature type="region of interest" description="Disordered" evidence="1">
    <location>
        <begin position="241"/>
        <end position="261"/>
    </location>
</feature>